<comment type="similarity">
    <text evidence="1">Belongs to the iron/ascorbate-dependent oxidoreductase family.</text>
</comment>
<name>A0AAV6NNQ3_9ROSI</name>
<organism evidence="3 4">
    <name type="scientific">Cucurbita argyrosperma subsp. sororia</name>
    <dbReference type="NCBI Taxonomy" id="37648"/>
    <lineage>
        <taxon>Eukaryota</taxon>
        <taxon>Viridiplantae</taxon>
        <taxon>Streptophyta</taxon>
        <taxon>Embryophyta</taxon>
        <taxon>Tracheophyta</taxon>
        <taxon>Spermatophyta</taxon>
        <taxon>Magnoliopsida</taxon>
        <taxon>eudicotyledons</taxon>
        <taxon>Gunneridae</taxon>
        <taxon>Pentapetalae</taxon>
        <taxon>rosids</taxon>
        <taxon>fabids</taxon>
        <taxon>Cucurbitales</taxon>
        <taxon>Cucurbitaceae</taxon>
        <taxon>Cucurbiteae</taxon>
        <taxon>Cucurbita</taxon>
    </lineage>
</organism>
<evidence type="ECO:0000256" key="1">
    <source>
        <dbReference type="RuleBase" id="RU003682"/>
    </source>
</evidence>
<keyword evidence="1" id="KW-0479">Metal-binding</keyword>
<dbReference type="GO" id="GO:0046872">
    <property type="term" value="F:metal ion binding"/>
    <property type="evidence" value="ECO:0007669"/>
    <property type="project" value="UniProtKB-KW"/>
</dbReference>
<comment type="caution">
    <text evidence="3">The sequence shown here is derived from an EMBL/GenBank/DDBJ whole genome shotgun (WGS) entry which is preliminary data.</text>
</comment>
<gene>
    <name evidence="3" type="primary">GA2OX6</name>
    <name evidence="3" type="ORF">SDJN03_05987</name>
</gene>
<feature type="non-terminal residue" evidence="3">
    <location>
        <position position="1"/>
    </location>
</feature>
<dbReference type="AlphaFoldDB" id="A0AAV6NNQ3"/>
<reference evidence="3 4" key="1">
    <citation type="journal article" date="2021" name="Hortic Res">
        <title>The domestication of Cucurbita argyrosperma as revealed by the genome of its wild relative.</title>
        <authorList>
            <person name="Barrera-Redondo J."/>
            <person name="Sanchez-de la Vega G."/>
            <person name="Aguirre-Liguori J.A."/>
            <person name="Castellanos-Morales G."/>
            <person name="Gutierrez-Guerrero Y.T."/>
            <person name="Aguirre-Dugua X."/>
            <person name="Aguirre-Planter E."/>
            <person name="Tenaillon M.I."/>
            <person name="Lira-Saade R."/>
            <person name="Eguiarte L.E."/>
        </authorList>
    </citation>
    <scope>NUCLEOTIDE SEQUENCE [LARGE SCALE GENOMIC DNA]</scope>
    <source>
        <strain evidence="3">JBR-2021</strain>
    </source>
</reference>
<proteinExistence type="inferred from homology"/>
<dbReference type="InterPro" id="IPR026992">
    <property type="entry name" value="DIOX_N"/>
</dbReference>
<keyword evidence="1" id="KW-0560">Oxidoreductase</keyword>
<dbReference type="InterPro" id="IPR050231">
    <property type="entry name" value="Iron_ascorbate_oxido_reductase"/>
</dbReference>
<dbReference type="Pfam" id="PF03171">
    <property type="entry name" value="2OG-FeII_Oxy"/>
    <property type="match status" value="1"/>
</dbReference>
<feature type="domain" description="Fe2OG dioxygenase" evidence="2">
    <location>
        <begin position="200"/>
        <end position="299"/>
    </location>
</feature>
<keyword evidence="1" id="KW-0408">Iron</keyword>
<dbReference type="EMBL" id="JAGKQH010000004">
    <property type="protein sequence ID" value="KAG6600754.1"/>
    <property type="molecule type" value="Genomic_DNA"/>
</dbReference>
<accession>A0AAV6NNQ3</accession>
<keyword evidence="4" id="KW-1185">Reference proteome</keyword>
<sequence length="363" mass="41499">MDLLKAETELKQLSMDIDPPLQVCYNALMKGEVEGKSGRVEDEVEETYEDLPVIDLGLLKMGNLEREKCKKEIVEAARNWGFFQVMNHGVPERALKALLYEQKKVFYHPFAHKSLGNFLNLGGTYRWGNPLALSPSQISWSEAFHIAVLDVSSLEEHVTLRSTMETVAKKFGSLAESIAEILGQSLGIKWSYFKERCEKGKSSLRLNRYPPCPFASKVYGLIPHTDSDYLTILYQAHTSGLQLMRDGTWFPVKPNPQYLLVNIGDLLQVVSNDVFKSIKHRVVASEEDERFSFAYFYCPSEDVMIESCMKPSIYKQFSYKEYRQQIEKDVEKTGNKVGLSRFFLHHMLDSMSKVSNVNSRDSS</sequence>
<evidence type="ECO:0000313" key="3">
    <source>
        <dbReference type="EMBL" id="KAG6600754.1"/>
    </source>
</evidence>
<dbReference type="PANTHER" id="PTHR47990">
    <property type="entry name" value="2-OXOGLUTARATE (2OG) AND FE(II)-DEPENDENT OXYGENASE SUPERFAMILY PROTEIN-RELATED"/>
    <property type="match status" value="1"/>
</dbReference>
<dbReference type="InterPro" id="IPR005123">
    <property type="entry name" value="Oxoglu/Fe-dep_dioxygenase_dom"/>
</dbReference>
<evidence type="ECO:0000259" key="2">
    <source>
        <dbReference type="PROSITE" id="PS51471"/>
    </source>
</evidence>
<dbReference type="InterPro" id="IPR044861">
    <property type="entry name" value="IPNS-like_FE2OG_OXY"/>
</dbReference>
<protein>
    <submittedName>
        <fullName evidence="3">Gibberellin 2-beta-dioxygenase 6</fullName>
    </submittedName>
</protein>
<dbReference type="Pfam" id="PF14226">
    <property type="entry name" value="DIOX_N"/>
    <property type="match status" value="1"/>
</dbReference>
<dbReference type="PROSITE" id="PS51471">
    <property type="entry name" value="FE2OG_OXY"/>
    <property type="match status" value="1"/>
</dbReference>
<dbReference type="GO" id="GO:0016491">
    <property type="term" value="F:oxidoreductase activity"/>
    <property type="evidence" value="ECO:0007669"/>
    <property type="project" value="UniProtKB-KW"/>
</dbReference>
<dbReference type="Proteomes" id="UP000685013">
    <property type="component" value="Chromosome 4"/>
</dbReference>
<evidence type="ECO:0000313" key="4">
    <source>
        <dbReference type="Proteomes" id="UP000685013"/>
    </source>
</evidence>